<name>A0AAV9VQP4_9PEZI</name>
<evidence type="ECO:0000313" key="1">
    <source>
        <dbReference type="EMBL" id="KAK6495556.1"/>
    </source>
</evidence>
<organism evidence="1 2">
    <name type="scientific">Arthrobotrys musiformis</name>
    <dbReference type="NCBI Taxonomy" id="47236"/>
    <lineage>
        <taxon>Eukaryota</taxon>
        <taxon>Fungi</taxon>
        <taxon>Dikarya</taxon>
        <taxon>Ascomycota</taxon>
        <taxon>Pezizomycotina</taxon>
        <taxon>Orbiliomycetes</taxon>
        <taxon>Orbiliales</taxon>
        <taxon>Orbiliaceae</taxon>
        <taxon>Arthrobotrys</taxon>
    </lineage>
</organism>
<comment type="caution">
    <text evidence="1">The sequence shown here is derived from an EMBL/GenBank/DDBJ whole genome shotgun (WGS) entry which is preliminary data.</text>
</comment>
<keyword evidence="2" id="KW-1185">Reference proteome</keyword>
<protein>
    <submittedName>
        <fullName evidence="1">Uncharacterized protein</fullName>
    </submittedName>
</protein>
<proteinExistence type="predicted"/>
<dbReference type="AlphaFoldDB" id="A0AAV9VQP4"/>
<dbReference type="Proteomes" id="UP001370758">
    <property type="component" value="Unassembled WGS sequence"/>
</dbReference>
<evidence type="ECO:0000313" key="2">
    <source>
        <dbReference type="Proteomes" id="UP001370758"/>
    </source>
</evidence>
<dbReference type="EMBL" id="JAVHJL010000012">
    <property type="protein sequence ID" value="KAK6495556.1"/>
    <property type="molecule type" value="Genomic_DNA"/>
</dbReference>
<reference evidence="1 2" key="1">
    <citation type="submission" date="2023-08" db="EMBL/GenBank/DDBJ databases">
        <authorList>
            <person name="Palmer J.M."/>
        </authorList>
    </citation>
    <scope>NUCLEOTIDE SEQUENCE [LARGE SCALE GENOMIC DNA]</scope>
    <source>
        <strain evidence="1 2">TWF481</strain>
    </source>
</reference>
<sequence length="344" mass="39771">MTDRSAAYSGLSDTRGQVKAIQEQFLGIFLNKLFDPALDEEENSKRIFTAAWLSAYEDTVEEFLGLILLLVQICARQPARPTEILSTQWFNSQNLRNVFIYEGTILISICYYKSQNITQQQRYVHRFLPPQLGQMVANFLTFIIPIHYLALLWSFRTEEPDLTDDGLITEASKALFLTYLWARRNDRWQSSELSDLLRKETVKYGLPELSIQSWRQISISIANRLFRAHKTALDFDDDENHGDQLNDFENSNPWDQLAPHSSAVAGNRYGVRLDIEYAKSEQSLVEHVNACRAWQKWLKVDQHHQPSNTKIYASEVGFKRPRSESIVLTDPQPIKSIKRVAVQL</sequence>
<accession>A0AAV9VQP4</accession>
<gene>
    <name evidence="1" type="ORF">TWF481_002605</name>
</gene>